<keyword evidence="1" id="KW-0479">Metal-binding</keyword>
<dbReference type="EMBL" id="CP000230">
    <property type="protein sequence ID" value="ABC24085.1"/>
    <property type="molecule type" value="Genomic_DNA"/>
</dbReference>
<dbReference type="PATRIC" id="fig|269796.9.peg.3408"/>
<evidence type="ECO:0000256" key="2">
    <source>
        <dbReference type="ARBA" id="ARBA00022801"/>
    </source>
</evidence>
<dbReference type="EnsemblBacteria" id="ABC24085">
    <property type="protein sequence ID" value="ABC24085"/>
    <property type="gene ID" value="Rru_A3290"/>
</dbReference>
<keyword evidence="7" id="KW-1185">Reference proteome</keyword>
<name>Q2RP60_RHORT</name>
<evidence type="ECO:0000313" key="7">
    <source>
        <dbReference type="Proteomes" id="UP000001929"/>
    </source>
</evidence>
<dbReference type="eggNOG" id="COG1409">
    <property type="taxonomic scope" value="Bacteria"/>
</dbReference>
<keyword evidence="2" id="KW-0378">Hydrolase</keyword>
<dbReference type="Gene3D" id="3.60.21.10">
    <property type="match status" value="1"/>
</dbReference>
<dbReference type="HOGENOM" id="CLU_063034_0_0_5"/>
<dbReference type="InterPro" id="IPR004843">
    <property type="entry name" value="Calcineurin-like_PHP"/>
</dbReference>
<dbReference type="Pfam" id="PF00149">
    <property type="entry name" value="Metallophos"/>
    <property type="match status" value="1"/>
</dbReference>
<evidence type="ECO:0000256" key="1">
    <source>
        <dbReference type="ARBA" id="ARBA00022723"/>
    </source>
</evidence>
<dbReference type="SUPFAM" id="SSF56300">
    <property type="entry name" value="Metallo-dependent phosphatases"/>
    <property type="match status" value="1"/>
</dbReference>
<dbReference type="KEGG" id="rru:Rru_A3290"/>
<dbReference type="AlphaFoldDB" id="Q2RP60"/>
<keyword evidence="3" id="KW-0408">Iron</keyword>
<evidence type="ECO:0000256" key="4">
    <source>
        <dbReference type="ARBA" id="ARBA00025742"/>
    </source>
</evidence>
<evidence type="ECO:0000259" key="5">
    <source>
        <dbReference type="Pfam" id="PF00149"/>
    </source>
</evidence>
<dbReference type="Proteomes" id="UP000001929">
    <property type="component" value="Chromosome"/>
</dbReference>
<organism evidence="6 7">
    <name type="scientific">Rhodospirillum rubrum (strain ATCC 11170 / ATH 1.1.1 / DSM 467 / LMG 4362 / NCIMB 8255 / S1)</name>
    <dbReference type="NCBI Taxonomy" id="269796"/>
    <lineage>
        <taxon>Bacteria</taxon>
        <taxon>Pseudomonadati</taxon>
        <taxon>Pseudomonadota</taxon>
        <taxon>Alphaproteobacteria</taxon>
        <taxon>Rhodospirillales</taxon>
        <taxon>Rhodospirillaceae</taxon>
        <taxon>Rhodospirillum</taxon>
    </lineage>
</organism>
<evidence type="ECO:0000313" key="6">
    <source>
        <dbReference type="EMBL" id="ABC24085.1"/>
    </source>
</evidence>
<dbReference type="PhylomeDB" id="Q2RP60"/>
<feature type="domain" description="Calcineurin-like phosphoesterase" evidence="5">
    <location>
        <begin position="3"/>
        <end position="200"/>
    </location>
</feature>
<proteinExistence type="inferred from homology"/>
<dbReference type="InterPro" id="IPR029052">
    <property type="entry name" value="Metallo-depent_PP-like"/>
</dbReference>
<dbReference type="STRING" id="269796.Rru_A3290"/>
<dbReference type="PANTHER" id="PTHR42988:SF2">
    <property type="entry name" value="CYCLIC NUCLEOTIDE PHOSPHODIESTERASE CBUA0032-RELATED"/>
    <property type="match status" value="1"/>
</dbReference>
<dbReference type="GO" id="GO:0016787">
    <property type="term" value="F:hydrolase activity"/>
    <property type="evidence" value="ECO:0007669"/>
    <property type="project" value="UniProtKB-KW"/>
</dbReference>
<dbReference type="RefSeq" id="WP_011391038.1">
    <property type="nucleotide sequence ID" value="NC_007643.1"/>
</dbReference>
<comment type="similarity">
    <text evidence="4">Belongs to the cyclic nucleotide phosphodiesterase class-III family.</text>
</comment>
<reference evidence="6 7" key="1">
    <citation type="journal article" date="2011" name="Stand. Genomic Sci.">
        <title>Complete genome sequence of Rhodospirillum rubrum type strain (S1).</title>
        <authorList>
            <person name="Munk A.C."/>
            <person name="Copeland A."/>
            <person name="Lucas S."/>
            <person name="Lapidus A."/>
            <person name="Del Rio T.G."/>
            <person name="Barry K."/>
            <person name="Detter J.C."/>
            <person name="Hammon N."/>
            <person name="Israni S."/>
            <person name="Pitluck S."/>
            <person name="Brettin T."/>
            <person name="Bruce D."/>
            <person name="Han C."/>
            <person name="Tapia R."/>
            <person name="Gilna P."/>
            <person name="Schmutz J."/>
            <person name="Larimer F."/>
            <person name="Land M."/>
            <person name="Kyrpides N.C."/>
            <person name="Mavromatis K."/>
            <person name="Richardson P."/>
            <person name="Rohde M."/>
            <person name="Goker M."/>
            <person name="Klenk H.P."/>
            <person name="Zhang Y."/>
            <person name="Roberts G.P."/>
            <person name="Reslewic S."/>
            <person name="Schwartz D.C."/>
        </authorList>
    </citation>
    <scope>NUCLEOTIDE SEQUENCE [LARGE SCALE GENOMIC DNA]</scope>
    <source>
        <strain evidence="7">ATCC 11170 / ATH 1.1.1 / DSM 467 / LMG 4362 / NCIMB 8255 / S1</strain>
    </source>
</reference>
<dbReference type="InterPro" id="IPR050884">
    <property type="entry name" value="CNP_phosphodiesterase-III"/>
</dbReference>
<sequence>MRRIAHISDLHFGRVDPDAVIALGQELIAQAPDLVVVSGDLTQRARSRQFLDARAFLDSLKLPILVVPGNHDVPWHNPVQRFLGPHGRFRKMIGKDLSPVLRDPEMTVAGITTSRALVPHWNWANGRISTKRARRVATLLAAEPAEKLRVVVTHHPLAFAPSPTGGASPDGTLPTFNAAGALRALGAARVDLMLSGHMHVSRAACLSFPGPKPDGTPWTAVVVQAASAISTRLRGEPNAYNMIETSANGLDVHIRAWTVGAQDFATVATRHFARIDGVWAASQPLTGQS</sequence>
<protein>
    <submittedName>
        <fullName evidence="6">Metallophosphoesterase</fullName>
    </submittedName>
</protein>
<dbReference type="GO" id="GO:0046872">
    <property type="term" value="F:metal ion binding"/>
    <property type="evidence" value="ECO:0007669"/>
    <property type="project" value="UniProtKB-KW"/>
</dbReference>
<gene>
    <name evidence="6" type="ordered locus">Rru_A3290</name>
</gene>
<dbReference type="PANTHER" id="PTHR42988">
    <property type="entry name" value="PHOSPHOHYDROLASE"/>
    <property type="match status" value="1"/>
</dbReference>
<accession>Q2RP60</accession>
<evidence type="ECO:0000256" key="3">
    <source>
        <dbReference type="ARBA" id="ARBA00023004"/>
    </source>
</evidence>